<dbReference type="SUPFAM" id="SSF142433">
    <property type="entry name" value="CinA-like"/>
    <property type="match status" value="1"/>
</dbReference>
<protein>
    <submittedName>
        <fullName evidence="3">Nicotinamide-nucleotide amidase</fullName>
        <ecNumber evidence="3">3.5.1.42</ecNumber>
    </submittedName>
</protein>
<keyword evidence="3" id="KW-0378">Hydrolase</keyword>
<evidence type="ECO:0000313" key="3">
    <source>
        <dbReference type="EMBL" id="MBM7413915.1"/>
    </source>
</evidence>
<organism evidence="3 4">
    <name type="scientific">Rhodococcoides corynebacterioides</name>
    <dbReference type="NCBI Taxonomy" id="53972"/>
    <lineage>
        <taxon>Bacteria</taxon>
        <taxon>Bacillati</taxon>
        <taxon>Actinomycetota</taxon>
        <taxon>Actinomycetes</taxon>
        <taxon>Mycobacteriales</taxon>
        <taxon>Nocardiaceae</taxon>
        <taxon>Rhodococcoides</taxon>
    </lineage>
</organism>
<dbReference type="Pfam" id="PF02464">
    <property type="entry name" value="CinA"/>
    <property type="match status" value="1"/>
</dbReference>
<evidence type="ECO:0000256" key="1">
    <source>
        <dbReference type="SAM" id="MobiDB-lite"/>
    </source>
</evidence>
<dbReference type="Proteomes" id="UP000703038">
    <property type="component" value="Unassembled WGS sequence"/>
</dbReference>
<accession>A0ABS2KQL9</accession>
<dbReference type="GO" id="GO:0019159">
    <property type="term" value="F:nicotinamide-nucleotide amidase activity"/>
    <property type="evidence" value="ECO:0007669"/>
    <property type="project" value="UniProtKB-EC"/>
</dbReference>
<dbReference type="NCBIfam" id="TIGR00199">
    <property type="entry name" value="PncC_domain"/>
    <property type="match status" value="1"/>
</dbReference>
<proteinExistence type="predicted"/>
<evidence type="ECO:0000313" key="4">
    <source>
        <dbReference type="Proteomes" id="UP000703038"/>
    </source>
</evidence>
<feature type="domain" description="CinA C-terminal" evidence="2">
    <location>
        <begin position="31"/>
        <end position="174"/>
    </location>
</feature>
<dbReference type="RefSeq" id="WP_204866648.1">
    <property type="nucleotide sequence ID" value="NZ_JAFBBK010000001.1"/>
</dbReference>
<name>A0ABS2KQL9_9NOCA</name>
<dbReference type="EMBL" id="JAFBBK010000001">
    <property type="protein sequence ID" value="MBM7413915.1"/>
    <property type="molecule type" value="Genomic_DNA"/>
</dbReference>
<dbReference type="EC" id="3.5.1.42" evidence="3"/>
<dbReference type="InterPro" id="IPR008136">
    <property type="entry name" value="CinA_C"/>
</dbReference>
<reference evidence="3 4" key="1">
    <citation type="submission" date="2021-01" db="EMBL/GenBank/DDBJ databases">
        <title>Genomics of switchgrass bacterial isolates.</title>
        <authorList>
            <person name="Shade A."/>
        </authorList>
    </citation>
    <scope>NUCLEOTIDE SEQUENCE [LARGE SCALE GENOMIC DNA]</scope>
    <source>
        <strain evidence="3 4">PvP111</strain>
    </source>
</reference>
<dbReference type="InterPro" id="IPR036653">
    <property type="entry name" value="CinA-like_C"/>
</dbReference>
<gene>
    <name evidence="3" type="ORF">JOE42_000648</name>
</gene>
<feature type="region of interest" description="Disordered" evidence="1">
    <location>
        <begin position="1"/>
        <end position="22"/>
    </location>
</feature>
<evidence type="ECO:0000259" key="2">
    <source>
        <dbReference type="Pfam" id="PF02464"/>
    </source>
</evidence>
<keyword evidence="4" id="KW-1185">Reference proteome</keyword>
<sequence length="183" mass="19162">MSQHAGNEELIEGEAAEPEQRVDTDEDLAELCSEIAELALERDLRIATAESLTAGNIAANLGRASSSGTWFRGSIVAYASEVKYSLLQVPRGPVVSEEAATAMASGAASALGADLAVAVTGEAGPETNEDVEPGTVWFGIADHGTTSAERVIFEGDPKDVLAATIERALRLLRDHARSGAQRE</sequence>
<comment type="caution">
    <text evidence="3">The sequence shown here is derived from an EMBL/GenBank/DDBJ whole genome shotgun (WGS) entry which is preliminary data.</text>
</comment>
<dbReference type="Gene3D" id="3.90.950.20">
    <property type="entry name" value="CinA-like"/>
    <property type="match status" value="1"/>
</dbReference>